<evidence type="ECO:0000256" key="4">
    <source>
        <dbReference type="ARBA" id="ARBA00022543"/>
    </source>
</evidence>
<keyword evidence="4" id="KW-0600">Photoreceptor protein</keyword>
<evidence type="ECO:0000256" key="11">
    <source>
        <dbReference type="ARBA" id="ARBA00022777"/>
    </source>
</evidence>
<protein>
    <recommendedName>
        <fullName evidence="3">Blue-light-activated histidine kinase</fullName>
        <ecNumber evidence="2">2.7.13.3</ecNumber>
    </recommendedName>
</protein>
<keyword evidence="10" id="KW-0547">Nucleotide-binding</keyword>
<dbReference type="Pfam" id="PF01590">
    <property type="entry name" value="GAF"/>
    <property type="match status" value="2"/>
</dbReference>
<evidence type="ECO:0000256" key="7">
    <source>
        <dbReference type="ARBA" id="ARBA00022630"/>
    </source>
</evidence>
<reference evidence="17" key="1">
    <citation type="journal article" date="2019" name="Int. J. Syst. Evol. Microbiol.">
        <title>The Global Catalogue of Microorganisms (GCM) 10K type strain sequencing project: providing services to taxonomists for standard genome sequencing and annotation.</title>
        <authorList>
            <consortium name="The Broad Institute Genomics Platform"/>
            <consortium name="The Broad Institute Genome Sequencing Center for Infectious Disease"/>
            <person name="Wu L."/>
            <person name="Ma J."/>
        </authorList>
    </citation>
    <scope>NUCLEOTIDE SEQUENCE [LARGE SCALE GENOMIC DNA]</scope>
    <source>
        <strain evidence="17">KCTC 42282</strain>
    </source>
</reference>
<dbReference type="SUPFAM" id="SSF55781">
    <property type="entry name" value="GAF domain-like"/>
    <property type="match status" value="2"/>
</dbReference>
<keyword evidence="17" id="KW-1185">Reference proteome</keyword>
<dbReference type="Gene3D" id="3.30.450.20">
    <property type="entry name" value="PAS domain"/>
    <property type="match status" value="1"/>
</dbReference>
<feature type="domain" description="PAC" evidence="15">
    <location>
        <begin position="276"/>
        <end position="329"/>
    </location>
</feature>
<evidence type="ECO:0000256" key="12">
    <source>
        <dbReference type="ARBA" id="ARBA00022840"/>
    </source>
</evidence>
<evidence type="ECO:0000256" key="2">
    <source>
        <dbReference type="ARBA" id="ARBA00012438"/>
    </source>
</evidence>
<keyword evidence="6" id="KW-0716">Sensory transduction</keyword>
<dbReference type="SMART" id="SM00086">
    <property type="entry name" value="PAC"/>
    <property type="match status" value="1"/>
</dbReference>
<organism evidence="16 17">
    <name type="scientific">Camelimonas fluminis</name>
    <dbReference type="NCBI Taxonomy" id="1576911"/>
    <lineage>
        <taxon>Bacteria</taxon>
        <taxon>Pseudomonadati</taxon>
        <taxon>Pseudomonadota</taxon>
        <taxon>Alphaproteobacteria</taxon>
        <taxon>Hyphomicrobiales</taxon>
        <taxon>Chelatococcaceae</taxon>
        <taxon>Camelimonas</taxon>
    </lineage>
</organism>
<dbReference type="RefSeq" id="WP_376853074.1">
    <property type="nucleotide sequence ID" value="NZ_JBHRYC010000022.1"/>
</dbReference>
<dbReference type="InterPro" id="IPR003018">
    <property type="entry name" value="GAF"/>
</dbReference>
<dbReference type="SMART" id="SM00911">
    <property type="entry name" value="HWE_HK"/>
    <property type="match status" value="1"/>
</dbReference>
<dbReference type="InterPro" id="IPR029016">
    <property type="entry name" value="GAF-like_dom_sf"/>
</dbReference>
<dbReference type="Gene3D" id="3.30.450.40">
    <property type="match status" value="2"/>
</dbReference>
<dbReference type="InterPro" id="IPR001610">
    <property type="entry name" value="PAC"/>
</dbReference>
<evidence type="ECO:0000256" key="14">
    <source>
        <dbReference type="ARBA" id="ARBA00023170"/>
    </source>
</evidence>
<dbReference type="PANTHER" id="PTHR43102:SF2">
    <property type="entry name" value="GAF DOMAIN-CONTAINING PROTEIN"/>
    <property type="match status" value="1"/>
</dbReference>
<accession>A0ABV7UC75</accession>
<dbReference type="Gene3D" id="3.30.565.10">
    <property type="entry name" value="Histidine kinase-like ATPase, C-terminal domain"/>
    <property type="match status" value="1"/>
</dbReference>
<evidence type="ECO:0000256" key="9">
    <source>
        <dbReference type="ARBA" id="ARBA00022679"/>
    </source>
</evidence>
<dbReference type="Pfam" id="PF07536">
    <property type="entry name" value="HWE_HK"/>
    <property type="match status" value="1"/>
</dbReference>
<keyword evidence="14" id="KW-0675">Receptor</keyword>
<dbReference type="PANTHER" id="PTHR43102">
    <property type="entry name" value="SLR1143 PROTEIN"/>
    <property type="match status" value="1"/>
</dbReference>
<evidence type="ECO:0000256" key="13">
    <source>
        <dbReference type="ARBA" id="ARBA00022991"/>
    </source>
</evidence>
<evidence type="ECO:0000256" key="6">
    <source>
        <dbReference type="ARBA" id="ARBA00022606"/>
    </source>
</evidence>
<dbReference type="InterPro" id="IPR011102">
    <property type="entry name" value="Sig_transdc_His_kinase_HWE"/>
</dbReference>
<dbReference type="InterPro" id="IPR000014">
    <property type="entry name" value="PAS"/>
</dbReference>
<dbReference type="EC" id="2.7.13.3" evidence="2"/>
<dbReference type="SUPFAM" id="SSF55785">
    <property type="entry name" value="PYP-like sensor domain (PAS domain)"/>
    <property type="match status" value="1"/>
</dbReference>
<comment type="caution">
    <text evidence="16">The sequence shown here is derived from an EMBL/GenBank/DDBJ whole genome shotgun (WGS) entry which is preliminary data.</text>
</comment>
<dbReference type="EMBL" id="JBHRYC010000022">
    <property type="protein sequence ID" value="MFC3636128.1"/>
    <property type="molecule type" value="Genomic_DNA"/>
</dbReference>
<sequence>MLADSVTDSGCDAKEAQRLAALASYDVMDTPTERDFDDIARLAADICETSIAVVNFIGENRQFFKAEVGLGVRETPFDSSFCARAILEEEFLVVPDATQDSRFDANPLVTGEPHLRFYAGALLKTDEGHPIGTVCVLDYQPRELTPVQQNALRILARQVMVQLELRQALKNLARQNAIQKRLNSRRTLLAERLAAENELIRTDEKRLRLAQDAAGIGIFELDAVTDELEVSEEFCRVFGLPPLRSYPASVLESLVVGDDEGVRSDKDSRTQGTAKLDVEYRIRRRNDRELRWIARRARFVRAPDGKVLKMVGVVMDITSSKQRDAHTAALLSLGDRLRDAGSFAEATHHAVEALAEVFKGDRLGYATVDQNEGSFVVQAEHLAPGLLPIRGRHLLTELPSTLEMLADGELVVVADAVADARIAGDMPIFSELGARSFLMAPVLDHGRLEGVLFILHRKRRSWSKDEIEFARRVADRTYATLERIEAEEHQRVLNHELSHRLKNTLAMVQAIASQTLRKTTAGEAVEAFMARIHALAKAHDVLLQESWSSARIYAVLERVLEVHADRPRFVLSGPDMRLGPKAGLSLSLIFHELATNAVKYGSLSTQSGTVEVRWSISVDGGDETFNLKWVEKGGPPVSEPKQKGFGSRLIQMGIAGTGTVSRRYDPNGFVAVFQLPMSIIRELV</sequence>
<evidence type="ECO:0000256" key="5">
    <source>
        <dbReference type="ARBA" id="ARBA00022553"/>
    </source>
</evidence>
<keyword evidence="9" id="KW-0808">Transferase</keyword>
<dbReference type="Pfam" id="PF08447">
    <property type="entry name" value="PAS_3"/>
    <property type="match status" value="1"/>
</dbReference>
<dbReference type="InterPro" id="IPR000700">
    <property type="entry name" value="PAS-assoc_C"/>
</dbReference>
<dbReference type="Proteomes" id="UP001595704">
    <property type="component" value="Unassembled WGS sequence"/>
</dbReference>
<keyword evidence="13" id="KW-0157">Chromophore</keyword>
<keyword evidence="11" id="KW-0418">Kinase</keyword>
<proteinExistence type="predicted"/>
<gene>
    <name evidence="16" type="ORF">ACFONL_01825</name>
</gene>
<keyword evidence="8" id="KW-0288">FMN</keyword>
<evidence type="ECO:0000256" key="8">
    <source>
        <dbReference type="ARBA" id="ARBA00022643"/>
    </source>
</evidence>
<evidence type="ECO:0000313" key="16">
    <source>
        <dbReference type="EMBL" id="MFC3636128.1"/>
    </source>
</evidence>
<comment type="catalytic activity">
    <reaction evidence="1">
        <text>ATP + protein L-histidine = ADP + protein N-phospho-L-histidine.</text>
        <dbReference type="EC" id="2.7.13.3"/>
    </reaction>
</comment>
<dbReference type="Gene3D" id="2.10.70.100">
    <property type="match status" value="1"/>
</dbReference>
<evidence type="ECO:0000259" key="15">
    <source>
        <dbReference type="PROSITE" id="PS50113"/>
    </source>
</evidence>
<name>A0ABV7UC75_9HYPH</name>
<keyword evidence="7" id="KW-0285">Flavoprotein</keyword>
<dbReference type="SMART" id="SM00065">
    <property type="entry name" value="GAF"/>
    <property type="match status" value="2"/>
</dbReference>
<dbReference type="PROSITE" id="PS50113">
    <property type="entry name" value="PAC"/>
    <property type="match status" value="1"/>
</dbReference>
<dbReference type="NCBIfam" id="TIGR00229">
    <property type="entry name" value="sensory_box"/>
    <property type="match status" value="1"/>
</dbReference>
<keyword evidence="12" id="KW-0067">ATP-binding</keyword>
<dbReference type="InterPro" id="IPR036890">
    <property type="entry name" value="HATPase_C_sf"/>
</dbReference>
<evidence type="ECO:0000256" key="1">
    <source>
        <dbReference type="ARBA" id="ARBA00000085"/>
    </source>
</evidence>
<keyword evidence="5" id="KW-0597">Phosphoprotein</keyword>
<dbReference type="CDD" id="cd00130">
    <property type="entry name" value="PAS"/>
    <property type="match status" value="1"/>
</dbReference>
<evidence type="ECO:0000313" key="17">
    <source>
        <dbReference type="Proteomes" id="UP001595704"/>
    </source>
</evidence>
<dbReference type="InterPro" id="IPR013655">
    <property type="entry name" value="PAS_fold_3"/>
</dbReference>
<evidence type="ECO:0000256" key="3">
    <source>
        <dbReference type="ARBA" id="ARBA00021740"/>
    </source>
</evidence>
<dbReference type="InterPro" id="IPR035965">
    <property type="entry name" value="PAS-like_dom_sf"/>
</dbReference>
<evidence type="ECO:0000256" key="10">
    <source>
        <dbReference type="ARBA" id="ARBA00022741"/>
    </source>
</evidence>